<gene>
    <name evidence="1" type="ORF">SMTD_LOCUS8328</name>
</gene>
<sequence length="62" mass="7459">MRIVTWIYLHLKVDFDSRTRIQYSSLQMPSGYSHGYWVLKVTNLCNGVKFKFTWYSLLESLH</sequence>
<evidence type="ECO:0000313" key="1">
    <source>
        <dbReference type="EMBL" id="VDP44094.1"/>
    </source>
</evidence>
<dbReference type="Proteomes" id="UP000269396">
    <property type="component" value="Unassembled WGS sequence"/>
</dbReference>
<proteinExistence type="predicted"/>
<dbReference type="EMBL" id="UZAL01028849">
    <property type="protein sequence ID" value="VDP44094.1"/>
    <property type="molecule type" value="Genomic_DNA"/>
</dbReference>
<dbReference type="AlphaFoldDB" id="A0A3P8EHB3"/>
<name>A0A3P8EHB3_9TREM</name>
<accession>A0A3P8EHB3</accession>
<protein>
    <submittedName>
        <fullName evidence="1">Uncharacterized protein</fullName>
    </submittedName>
</protein>
<organism evidence="1 2">
    <name type="scientific">Schistosoma mattheei</name>
    <dbReference type="NCBI Taxonomy" id="31246"/>
    <lineage>
        <taxon>Eukaryota</taxon>
        <taxon>Metazoa</taxon>
        <taxon>Spiralia</taxon>
        <taxon>Lophotrochozoa</taxon>
        <taxon>Platyhelminthes</taxon>
        <taxon>Trematoda</taxon>
        <taxon>Digenea</taxon>
        <taxon>Strigeidida</taxon>
        <taxon>Schistosomatoidea</taxon>
        <taxon>Schistosomatidae</taxon>
        <taxon>Schistosoma</taxon>
    </lineage>
</organism>
<evidence type="ECO:0000313" key="2">
    <source>
        <dbReference type="Proteomes" id="UP000269396"/>
    </source>
</evidence>
<reference evidence="1 2" key="1">
    <citation type="submission" date="2018-11" db="EMBL/GenBank/DDBJ databases">
        <authorList>
            <consortium name="Pathogen Informatics"/>
        </authorList>
    </citation>
    <scope>NUCLEOTIDE SEQUENCE [LARGE SCALE GENOMIC DNA]</scope>
    <source>
        <strain>Denwood</strain>
        <strain evidence="2">Zambia</strain>
    </source>
</reference>
<keyword evidence="2" id="KW-1185">Reference proteome</keyword>